<evidence type="ECO:0000256" key="11">
    <source>
        <dbReference type="RuleBase" id="RU004347"/>
    </source>
</evidence>
<accession>K9X3B4</accession>
<keyword evidence="5 10" id="KW-0597">Phosphoprotein</keyword>
<evidence type="ECO:0000313" key="13">
    <source>
        <dbReference type="EMBL" id="AFZ26551.1"/>
    </source>
</evidence>
<comment type="similarity">
    <text evidence="10 11">Belongs to the APS kinase family.</text>
</comment>
<dbReference type="PANTHER" id="PTHR42700:SF1">
    <property type="entry name" value="SULFATE ADENYLYLTRANSFERASE"/>
    <property type="match status" value="1"/>
</dbReference>
<keyword evidence="8 10" id="KW-0418">Kinase</keyword>
<dbReference type="HOGENOM" id="CLU_046932_2_1_3"/>
<keyword evidence="6 10" id="KW-0808">Transferase</keyword>
<name>K9X3B4_9NOST</name>
<evidence type="ECO:0000256" key="1">
    <source>
        <dbReference type="ARBA" id="ARBA00001823"/>
    </source>
</evidence>
<comment type="function">
    <text evidence="2 10 11">Catalyzes the synthesis of activated sulfate.</text>
</comment>
<dbReference type="HAMAP" id="MF_00065">
    <property type="entry name" value="Adenylyl_sulf_kinase"/>
    <property type="match status" value="1"/>
</dbReference>
<feature type="binding site" evidence="10">
    <location>
        <begin position="12"/>
        <end position="19"/>
    </location>
    <ligand>
        <name>ATP</name>
        <dbReference type="ChEBI" id="CHEBI:30616"/>
    </ligand>
</feature>
<keyword evidence="9 10" id="KW-0067">ATP-binding</keyword>
<proteinExistence type="inferred from homology"/>
<dbReference type="EMBL" id="CP003642">
    <property type="protein sequence ID" value="AFZ26551.1"/>
    <property type="molecule type" value="Genomic_DNA"/>
</dbReference>
<dbReference type="GO" id="GO:0005524">
    <property type="term" value="F:ATP binding"/>
    <property type="evidence" value="ECO:0007669"/>
    <property type="project" value="UniProtKB-UniRule"/>
</dbReference>
<dbReference type="InterPro" id="IPR050512">
    <property type="entry name" value="Sulf_AdTrans/APS_kinase"/>
</dbReference>
<dbReference type="InterPro" id="IPR002891">
    <property type="entry name" value="APS"/>
</dbReference>
<evidence type="ECO:0000313" key="14">
    <source>
        <dbReference type="Proteomes" id="UP000010475"/>
    </source>
</evidence>
<dbReference type="NCBIfam" id="NF002059">
    <property type="entry name" value="PRK00889.1"/>
    <property type="match status" value="1"/>
</dbReference>
<dbReference type="KEGG" id="csg:Cylst_4467"/>
<gene>
    <name evidence="10" type="primary">cysC</name>
    <name evidence="13" type="ORF">Cylst_4467</name>
</gene>
<evidence type="ECO:0000256" key="3">
    <source>
        <dbReference type="ARBA" id="ARBA00004806"/>
    </source>
</evidence>
<protein>
    <recommendedName>
        <fullName evidence="4 10">Adenylyl-sulfate kinase</fullName>
        <ecNumber evidence="4 10">2.7.1.25</ecNumber>
    </recommendedName>
    <alternativeName>
        <fullName evidence="10">APS kinase</fullName>
    </alternativeName>
    <alternativeName>
        <fullName evidence="10">ATP adenosine-5'-phosphosulfate 3'-phosphotransferase</fullName>
    </alternativeName>
    <alternativeName>
        <fullName evidence="10">Adenosine-5'-phosphosulfate kinase</fullName>
    </alternativeName>
</protein>
<keyword evidence="14" id="KW-1185">Reference proteome</keyword>
<feature type="active site" description="Phosphoserine intermediate" evidence="10">
    <location>
        <position position="86"/>
    </location>
</feature>
<evidence type="ECO:0000256" key="8">
    <source>
        <dbReference type="ARBA" id="ARBA00022777"/>
    </source>
</evidence>
<dbReference type="GO" id="GO:0004020">
    <property type="term" value="F:adenylylsulfate kinase activity"/>
    <property type="evidence" value="ECO:0007669"/>
    <property type="project" value="UniProtKB-UniRule"/>
</dbReference>
<evidence type="ECO:0000256" key="5">
    <source>
        <dbReference type="ARBA" id="ARBA00022553"/>
    </source>
</evidence>
<evidence type="ECO:0000256" key="6">
    <source>
        <dbReference type="ARBA" id="ARBA00022679"/>
    </source>
</evidence>
<keyword evidence="7 10" id="KW-0547">Nucleotide-binding</keyword>
<evidence type="ECO:0000256" key="2">
    <source>
        <dbReference type="ARBA" id="ARBA00002632"/>
    </source>
</evidence>
<evidence type="ECO:0000256" key="7">
    <source>
        <dbReference type="ARBA" id="ARBA00022741"/>
    </source>
</evidence>
<dbReference type="PANTHER" id="PTHR42700">
    <property type="entry name" value="SULFATE ADENYLYLTRANSFERASE"/>
    <property type="match status" value="1"/>
</dbReference>
<dbReference type="GO" id="GO:0070814">
    <property type="term" value="P:hydrogen sulfide biosynthetic process"/>
    <property type="evidence" value="ECO:0007669"/>
    <property type="project" value="UniProtKB-UniRule"/>
</dbReference>
<sequence length="176" mass="19422">MNHSGVTLWFTGLSGAGKTTIASGVMSILQSRNCRVEMLDGDQVRTHLSKGLGFSKEDRDTNIRRLGFVAGLLSRNGIIAIVAAISPYRQIRQEIRQNTTNFFEVYVKSPLAICEARDVKGLYAQARAGKIQNFTGINDPYEAPLNPEIVCFTDLETVAESVSKVILKLEHKGYIC</sequence>
<dbReference type="InterPro" id="IPR027417">
    <property type="entry name" value="P-loop_NTPase"/>
</dbReference>
<dbReference type="Proteomes" id="UP000010475">
    <property type="component" value="Chromosome"/>
</dbReference>
<dbReference type="Pfam" id="PF01583">
    <property type="entry name" value="APS_kinase"/>
    <property type="match status" value="1"/>
</dbReference>
<dbReference type="FunFam" id="3.40.50.300:FF:000802">
    <property type="entry name" value="Sulfate adenylyltransferase"/>
    <property type="match status" value="1"/>
</dbReference>
<dbReference type="Gene3D" id="3.40.50.300">
    <property type="entry name" value="P-loop containing nucleotide triphosphate hydrolases"/>
    <property type="match status" value="1"/>
</dbReference>
<reference evidence="13 14" key="1">
    <citation type="submission" date="2012-06" db="EMBL/GenBank/DDBJ databases">
        <title>Finished chromosome of genome of Cylindrospermum stagnale PCC 7417.</title>
        <authorList>
            <consortium name="US DOE Joint Genome Institute"/>
            <person name="Gugger M."/>
            <person name="Coursin T."/>
            <person name="Rippka R."/>
            <person name="Tandeau De Marsac N."/>
            <person name="Huntemann M."/>
            <person name="Wei C.-L."/>
            <person name="Han J."/>
            <person name="Detter J.C."/>
            <person name="Han C."/>
            <person name="Tapia R."/>
            <person name="Chen A."/>
            <person name="Kyrpides N."/>
            <person name="Mavromatis K."/>
            <person name="Markowitz V."/>
            <person name="Szeto E."/>
            <person name="Ivanova N."/>
            <person name="Pagani I."/>
            <person name="Pati A."/>
            <person name="Goodwin L."/>
            <person name="Nordberg H.P."/>
            <person name="Cantor M.N."/>
            <person name="Hua S.X."/>
            <person name="Woyke T."/>
            <person name="Kerfeld C.A."/>
        </authorList>
    </citation>
    <scope>NUCLEOTIDE SEQUENCE [LARGE SCALE GENOMIC DNA]</scope>
    <source>
        <strain evidence="13 14">PCC 7417</strain>
    </source>
</reference>
<dbReference type="GO" id="GO:0005737">
    <property type="term" value="C:cytoplasm"/>
    <property type="evidence" value="ECO:0007669"/>
    <property type="project" value="TreeGrafter"/>
</dbReference>
<dbReference type="CDD" id="cd02027">
    <property type="entry name" value="APSK"/>
    <property type="match status" value="1"/>
</dbReference>
<dbReference type="AlphaFoldDB" id="K9X3B4"/>
<dbReference type="eggNOG" id="COG0529">
    <property type="taxonomic scope" value="Bacteria"/>
</dbReference>
<dbReference type="GO" id="GO:0004781">
    <property type="term" value="F:sulfate adenylyltransferase (ATP) activity"/>
    <property type="evidence" value="ECO:0007669"/>
    <property type="project" value="TreeGrafter"/>
</dbReference>
<organism evidence="13 14">
    <name type="scientific">Cylindrospermum stagnale PCC 7417</name>
    <dbReference type="NCBI Taxonomy" id="56107"/>
    <lineage>
        <taxon>Bacteria</taxon>
        <taxon>Bacillati</taxon>
        <taxon>Cyanobacteriota</taxon>
        <taxon>Cyanophyceae</taxon>
        <taxon>Nostocales</taxon>
        <taxon>Nostocaceae</taxon>
        <taxon>Cylindrospermum</taxon>
    </lineage>
</organism>
<dbReference type="UniPathway" id="UPA00140">
    <property type="reaction ID" value="UER00205"/>
</dbReference>
<dbReference type="EC" id="2.7.1.25" evidence="4 10"/>
<dbReference type="SUPFAM" id="SSF52540">
    <property type="entry name" value="P-loop containing nucleoside triphosphate hydrolases"/>
    <property type="match status" value="1"/>
</dbReference>
<dbReference type="NCBIfam" id="TIGR00455">
    <property type="entry name" value="apsK"/>
    <property type="match status" value="1"/>
</dbReference>
<evidence type="ECO:0000256" key="9">
    <source>
        <dbReference type="ARBA" id="ARBA00022840"/>
    </source>
</evidence>
<comment type="pathway">
    <text evidence="3 10 11">Sulfur metabolism; hydrogen sulfide biosynthesis; sulfite from sulfate: step 2/3.</text>
</comment>
<evidence type="ECO:0000259" key="12">
    <source>
        <dbReference type="Pfam" id="PF01583"/>
    </source>
</evidence>
<evidence type="ECO:0000256" key="4">
    <source>
        <dbReference type="ARBA" id="ARBA00012121"/>
    </source>
</evidence>
<dbReference type="NCBIfam" id="NF003013">
    <property type="entry name" value="PRK03846.1"/>
    <property type="match status" value="1"/>
</dbReference>
<evidence type="ECO:0000256" key="10">
    <source>
        <dbReference type="HAMAP-Rule" id="MF_00065"/>
    </source>
</evidence>
<dbReference type="STRING" id="56107.Cylst_4467"/>
<dbReference type="PATRIC" id="fig|56107.3.peg.4899"/>
<feature type="domain" description="APS kinase" evidence="12">
    <location>
        <begin position="5"/>
        <end position="151"/>
    </location>
</feature>
<comment type="catalytic activity">
    <reaction evidence="1 10 11">
        <text>adenosine 5'-phosphosulfate + ATP = 3'-phosphoadenylyl sulfate + ADP + H(+)</text>
        <dbReference type="Rhea" id="RHEA:24152"/>
        <dbReference type="ChEBI" id="CHEBI:15378"/>
        <dbReference type="ChEBI" id="CHEBI:30616"/>
        <dbReference type="ChEBI" id="CHEBI:58243"/>
        <dbReference type="ChEBI" id="CHEBI:58339"/>
        <dbReference type="ChEBI" id="CHEBI:456216"/>
        <dbReference type="EC" id="2.7.1.25"/>
    </reaction>
</comment>
<dbReference type="GO" id="GO:0019379">
    <property type="term" value="P:sulfate assimilation, phosphoadenylyl sulfate reduction by phosphoadenylyl-sulfate reductase (thioredoxin)"/>
    <property type="evidence" value="ECO:0007669"/>
    <property type="project" value="TreeGrafter"/>
</dbReference>
<dbReference type="InterPro" id="IPR059117">
    <property type="entry name" value="APS_kinase_dom"/>
</dbReference>
<dbReference type="GO" id="GO:0010134">
    <property type="term" value="P:sulfate assimilation via adenylyl sulfate reduction"/>
    <property type="evidence" value="ECO:0007669"/>
    <property type="project" value="TreeGrafter"/>
</dbReference>